<comment type="caution">
    <text evidence="1">The sequence shown here is derived from an EMBL/GenBank/DDBJ whole genome shotgun (WGS) entry which is preliminary data.</text>
</comment>
<evidence type="ECO:0000313" key="1">
    <source>
        <dbReference type="EMBL" id="OGG26021.1"/>
    </source>
</evidence>
<gene>
    <name evidence="1" type="ORF">A2960_05705</name>
</gene>
<accession>A0A1F6AMV8</accession>
<protein>
    <submittedName>
        <fullName evidence="1">Uncharacterized protein</fullName>
    </submittedName>
</protein>
<evidence type="ECO:0000313" key="2">
    <source>
        <dbReference type="Proteomes" id="UP000176609"/>
    </source>
</evidence>
<sequence length="172" mass="19448">MQENPTSLGKPVKDKYRGMPLEEIPPLILPRIQAAIKAIEETRIPEFELYVWKPEAEPKGWQKQWDSYDEIYQTVMPQSGGLSRVTKVFYKVGGELYSMTVNGTIDSRFADSETEGRLRNALGISGLDNFDKVYNPLDENNAMFGSKGNVNVTTTYYGRNSRMSQTPIAETP</sequence>
<proteinExistence type="predicted"/>
<name>A0A1F6AMV8_9BACT</name>
<dbReference type="Proteomes" id="UP000176609">
    <property type="component" value="Unassembled WGS sequence"/>
</dbReference>
<organism evidence="1 2">
    <name type="scientific">Candidatus Gottesmanbacteria bacterium RIFCSPLOWO2_01_FULL_39_12b</name>
    <dbReference type="NCBI Taxonomy" id="1798388"/>
    <lineage>
        <taxon>Bacteria</taxon>
        <taxon>Candidatus Gottesmaniibacteriota</taxon>
    </lineage>
</organism>
<dbReference type="AlphaFoldDB" id="A0A1F6AMV8"/>
<dbReference type="EMBL" id="MFJR01000014">
    <property type="protein sequence ID" value="OGG26021.1"/>
    <property type="molecule type" value="Genomic_DNA"/>
</dbReference>
<reference evidence="1 2" key="1">
    <citation type="journal article" date="2016" name="Nat. Commun.">
        <title>Thousands of microbial genomes shed light on interconnected biogeochemical processes in an aquifer system.</title>
        <authorList>
            <person name="Anantharaman K."/>
            <person name="Brown C.T."/>
            <person name="Hug L.A."/>
            <person name="Sharon I."/>
            <person name="Castelle C.J."/>
            <person name="Probst A.J."/>
            <person name="Thomas B.C."/>
            <person name="Singh A."/>
            <person name="Wilkins M.J."/>
            <person name="Karaoz U."/>
            <person name="Brodie E.L."/>
            <person name="Williams K.H."/>
            <person name="Hubbard S.S."/>
            <person name="Banfield J.F."/>
        </authorList>
    </citation>
    <scope>NUCLEOTIDE SEQUENCE [LARGE SCALE GENOMIC DNA]</scope>
</reference>